<dbReference type="RefSeq" id="XP_016640272.1">
    <property type="nucleotide sequence ID" value="XM_016790009.1"/>
</dbReference>
<dbReference type="SUPFAM" id="SSF48208">
    <property type="entry name" value="Six-hairpin glycosidases"/>
    <property type="match status" value="1"/>
</dbReference>
<dbReference type="GO" id="GO:0008496">
    <property type="term" value="F:mannan endo-1,6-alpha-mannosidase activity"/>
    <property type="evidence" value="ECO:0007669"/>
    <property type="project" value="UniProtKB-UniRule"/>
</dbReference>
<evidence type="ECO:0000256" key="3">
    <source>
        <dbReference type="ARBA" id="ARBA00012350"/>
    </source>
</evidence>
<feature type="chain" id="PRO_5001775020" description="Mannan endo-1,6-alpha-mannosidase" evidence="10">
    <location>
        <begin position="20"/>
        <end position="482"/>
    </location>
</feature>
<comment type="similarity">
    <text evidence="2 8">Belongs to the glycosyl hydrolase 76 family.</text>
</comment>
<comment type="catalytic activity">
    <reaction evidence="1 8">
        <text>Random hydrolysis of (1-&gt;6)-alpha-D-mannosidic linkages in unbranched (1-&gt;6)-mannans.</text>
        <dbReference type="EC" id="3.2.1.101"/>
    </reaction>
</comment>
<dbReference type="GeneID" id="27727427"/>
<keyword evidence="5 8" id="KW-0378">Hydrolase</keyword>
<dbReference type="PANTHER" id="PTHR12145:SF38">
    <property type="entry name" value="MANNAN ENDO-1,6-ALPHA-MANNOSIDASE"/>
    <property type="match status" value="1"/>
</dbReference>
<accession>A0A084FZG1</accession>
<evidence type="ECO:0000313" key="11">
    <source>
        <dbReference type="EMBL" id="KEZ40473.1"/>
    </source>
</evidence>
<keyword evidence="6" id="KW-0325">Glycoprotein</keyword>
<dbReference type="InterPro" id="IPR008928">
    <property type="entry name" value="6-hairpin_glycosidase_sf"/>
</dbReference>
<organism evidence="11 12">
    <name type="scientific">Pseudallescheria apiosperma</name>
    <name type="common">Scedosporium apiospermum</name>
    <dbReference type="NCBI Taxonomy" id="563466"/>
    <lineage>
        <taxon>Eukaryota</taxon>
        <taxon>Fungi</taxon>
        <taxon>Dikarya</taxon>
        <taxon>Ascomycota</taxon>
        <taxon>Pezizomycotina</taxon>
        <taxon>Sordariomycetes</taxon>
        <taxon>Hypocreomycetidae</taxon>
        <taxon>Microascales</taxon>
        <taxon>Microascaceae</taxon>
        <taxon>Scedosporium</taxon>
    </lineage>
</organism>
<dbReference type="VEuPathDB" id="FungiDB:SAPIO_CDS8355"/>
<comment type="caution">
    <text evidence="11">The sequence shown here is derived from an EMBL/GenBank/DDBJ whole genome shotgun (WGS) entry which is preliminary data.</text>
</comment>
<dbReference type="PIRSF" id="PIRSF016302">
    <property type="entry name" value="Man_a_manosd"/>
    <property type="match status" value="1"/>
</dbReference>
<evidence type="ECO:0000256" key="2">
    <source>
        <dbReference type="ARBA" id="ARBA00009699"/>
    </source>
</evidence>
<dbReference type="InterPro" id="IPR014480">
    <property type="entry name" value="Mannan-1_6-alpha_mannosidase"/>
</dbReference>
<dbReference type="Proteomes" id="UP000028545">
    <property type="component" value="Unassembled WGS sequence"/>
</dbReference>
<evidence type="ECO:0000256" key="4">
    <source>
        <dbReference type="ARBA" id="ARBA00022729"/>
    </source>
</evidence>
<reference evidence="11 12" key="1">
    <citation type="journal article" date="2014" name="Genome Announc.">
        <title>Draft genome sequence of the pathogenic fungus Scedosporium apiospermum.</title>
        <authorList>
            <person name="Vandeputte P."/>
            <person name="Ghamrawi S."/>
            <person name="Rechenmann M."/>
            <person name="Iltis A."/>
            <person name="Giraud S."/>
            <person name="Fleury M."/>
            <person name="Thornton C."/>
            <person name="Delhaes L."/>
            <person name="Meyer W."/>
            <person name="Papon N."/>
            <person name="Bouchara J.P."/>
        </authorList>
    </citation>
    <scope>NUCLEOTIDE SEQUENCE [LARGE SCALE GENOMIC DNA]</scope>
    <source>
        <strain evidence="11 12">IHEM 14462</strain>
    </source>
</reference>
<dbReference type="PANTHER" id="PTHR12145">
    <property type="entry name" value="MANNAN ENDO-1,6-ALPHA-MANNOSIDASE DCW1"/>
    <property type="match status" value="1"/>
</dbReference>
<protein>
    <recommendedName>
        <fullName evidence="3 8">Mannan endo-1,6-alpha-mannosidase</fullName>
        <ecNumber evidence="3 8">3.2.1.101</ecNumber>
    </recommendedName>
</protein>
<evidence type="ECO:0000256" key="5">
    <source>
        <dbReference type="ARBA" id="ARBA00022801"/>
    </source>
</evidence>
<evidence type="ECO:0000256" key="9">
    <source>
        <dbReference type="SAM" id="MobiDB-lite"/>
    </source>
</evidence>
<evidence type="ECO:0000256" key="10">
    <source>
        <dbReference type="SAM" id="SignalP"/>
    </source>
</evidence>
<feature type="region of interest" description="Disordered" evidence="9">
    <location>
        <begin position="432"/>
        <end position="460"/>
    </location>
</feature>
<dbReference type="EC" id="3.2.1.101" evidence="3 8"/>
<evidence type="ECO:0000256" key="1">
    <source>
        <dbReference type="ARBA" id="ARBA00001452"/>
    </source>
</evidence>
<dbReference type="Pfam" id="PF03663">
    <property type="entry name" value="Glyco_hydro_76"/>
    <property type="match status" value="1"/>
</dbReference>
<dbReference type="InterPro" id="IPR005198">
    <property type="entry name" value="Glyco_hydro_76"/>
</dbReference>
<proteinExistence type="inferred from homology"/>
<evidence type="ECO:0000256" key="6">
    <source>
        <dbReference type="ARBA" id="ARBA00023180"/>
    </source>
</evidence>
<name>A0A084FZG1_PSEDA</name>
<keyword evidence="12" id="KW-1185">Reference proteome</keyword>
<gene>
    <name evidence="11" type="ORF">SAPIO_CDS8355</name>
</gene>
<evidence type="ECO:0000313" key="12">
    <source>
        <dbReference type="Proteomes" id="UP000028545"/>
    </source>
</evidence>
<evidence type="ECO:0000256" key="7">
    <source>
        <dbReference type="ARBA" id="ARBA00023295"/>
    </source>
</evidence>
<dbReference type="Gene3D" id="1.50.10.20">
    <property type="match status" value="1"/>
</dbReference>
<evidence type="ECO:0000256" key="8">
    <source>
        <dbReference type="PIRNR" id="PIRNR016302"/>
    </source>
</evidence>
<dbReference type="HOGENOM" id="CLU_025694_2_1_1"/>
<dbReference type="GO" id="GO:0016052">
    <property type="term" value="P:carbohydrate catabolic process"/>
    <property type="evidence" value="ECO:0007669"/>
    <property type="project" value="InterPro"/>
</dbReference>
<dbReference type="KEGG" id="sapo:SAPIO_CDS8355"/>
<feature type="signal peptide" evidence="10">
    <location>
        <begin position="1"/>
        <end position="19"/>
    </location>
</feature>
<keyword evidence="4 10" id="KW-0732">Signal</keyword>
<dbReference type="EMBL" id="JOWA01000121">
    <property type="protein sequence ID" value="KEZ40473.1"/>
    <property type="molecule type" value="Genomic_DNA"/>
</dbReference>
<keyword evidence="7 8" id="KW-0326">Glycosidase</keyword>
<sequence length="482" mass="51343">MKSLRSVLLASIAAAPAMAVLPKDLDVNDPGKPDPFSLSLCRILERHINFLVEGVASNVASNLMSYYAPENSTVQTIGTFFPFVDFWTAGAVWSSLIEYQHFTGDKSYNEAIIAALTAPDNLGPNKDYHYNESIAFPAGDDVATWGLAALTAAERNFPQPEKDLPSWLTLSQNSFNFLTSLWDNETCGGGIVWQLNPSLSSTGVWKSTLVTGAVLQMAARLARATGDKDGSLVQWANKIWDWTDEVGFINDEYAVYDGANPELDCSTPSRVQWTHASGLHILGAAVMANHTGDAKWTERATKLIDHASEVFFRASSKEGGIDPGDILTETACEAGLMCTHSMNAMKGLLASAMWRAAQMVPALDAKVRPLLTASAKAAAAKCTAGKNQDRCQSYWAMDSLSMVGPGEQLSVLNVVQGLLIAEADAPYAEGQITEVTDPNGSSKPGSGGSGGSDNEDESGAVGKRMSVAVVMGSLMVAVFGLL</sequence>
<dbReference type="GO" id="GO:0009272">
    <property type="term" value="P:fungal-type cell wall biogenesis"/>
    <property type="evidence" value="ECO:0007669"/>
    <property type="project" value="TreeGrafter"/>
</dbReference>
<dbReference type="AlphaFoldDB" id="A0A084FZG1"/>
<dbReference type="OrthoDB" id="4187847at2759"/>